<reference evidence="3" key="1">
    <citation type="submission" date="2017-04" db="EMBL/GenBank/DDBJ databases">
        <title>Plasmodium gonderi genome.</title>
        <authorList>
            <person name="Arisue N."/>
            <person name="Honma H."/>
            <person name="Kawai S."/>
            <person name="Tougan T."/>
            <person name="Tanabe K."/>
            <person name="Horii T."/>
        </authorList>
    </citation>
    <scope>NUCLEOTIDE SEQUENCE [LARGE SCALE GENOMIC DNA]</scope>
    <source>
        <strain evidence="3">ATCC 30045</strain>
    </source>
</reference>
<keyword evidence="1" id="KW-1133">Transmembrane helix</keyword>
<evidence type="ECO:0000256" key="1">
    <source>
        <dbReference type="SAM" id="Phobius"/>
    </source>
</evidence>
<dbReference type="OrthoDB" id="10321854at2759"/>
<proteinExistence type="predicted"/>
<protein>
    <submittedName>
        <fullName evidence="2">Variable surface protein</fullName>
    </submittedName>
</protein>
<organism evidence="2 3">
    <name type="scientific">Plasmodium gonderi</name>
    <dbReference type="NCBI Taxonomy" id="77519"/>
    <lineage>
        <taxon>Eukaryota</taxon>
        <taxon>Sar</taxon>
        <taxon>Alveolata</taxon>
        <taxon>Apicomplexa</taxon>
        <taxon>Aconoidasida</taxon>
        <taxon>Haemosporida</taxon>
        <taxon>Plasmodiidae</taxon>
        <taxon>Plasmodium</taxon>
        <taxon>Plasmodium (Plasmodium)</taxon>
    </lineage>
</organism>
<name>A0A1Y1JNZ7_PLAGO</name>
<feature type="non-terminal residue" evidence="2">
    <location>
        <position position="1"/>
    </location>
</feature>
<keyword evidence="1" id="KW-0472">Membrane</keyword>
<dbReference type="AlphaFoldDB" id="A0A1Y1JNZ7"/>
<keyword evidence="1" id="KW-0812">Transmembrane</keyword>
<sequence>SKKKYASFNNGNVGCDHIHFYNHVKLRLDKEYWMKDVSNEILKALCYVYNTYNQENFNSDDCYYLYHWLNDILYTNIRFQLHTKSIITVLEFLLQSNNGLNICKNIEYNINNENYRDIKKLFDFSKDYDDLSKYFSTGQKICNSDFKNYLDEHIRIYNEFKDKCENLKSENTTCIFFNKYFQGKTVEDLSKWKFTLEGNGHIYSTQEEKHTILRQPNEQGVKTLQTHAVVNTDNKGKNEHENVNQYANIKADKQDLKHPELEDFVFTTENPELSAIIDISGSPSDSTSKSMVIPPLAIGISIFSIILCKVFTPIGYWLKKALLGKSKRKHNIIMHRNIIEDYSISEVLDSPRRFNIKYRNI</sequence>
<dbReference type="EMBL" id="BDQF01000181">
    <property type="protein sequence ID" value="GAW84211.1"/>
    <property type="molecule type" value="Genomic_DNA"/>
</dbReference>
<keyword evidence="3" id="KW-1185">Reference proteome</keyword>
<dbReference type="OMA" id="GKNEHEN"/>
<dbReference type="InterPro" id="IPR008780">
    <property type="entry name" value="Plasmodium_Vir"/>
</dbReference>
<evidence type="ECO:0000313" key="3">
    <source>
        <dbReference type="Proteomes" id="UP000195521"/>
    </source>
</evidence>
<comment type="caution">
    <text evidence="2">The sequence shown here is derived from an EMBL/GenBank/DDBJ whole genome shotgun (WGS) entry which is preliminary data.</text>
</comment>
<dbReference type="Pfam" id="PF05795">
    <property type="entry name" value="Plasmodium_Vir"/>
    <property type="match status" value="1"/>
</dbReference>
<accession>A0A1Y1JNZ7</accession>
<dbReference type="GeneID" id="39745019"/>
<dbReference type="RefSeq" id="XP_028546800.1">
    <property type="nucleotide sequence ID" value="XM_028690999.1"/>
</dbReference>
<feature type="transmembrane region" description="Helical" evidence="1">
    <location>
        <begin position="296"/>
        <end position="318"/>
    </location>
</feature>
<dbReference type="Proteomes" id="UP000195521">
    <property type="component" value="Unassembled WGS sequence"/>
</dbReference>
<gene>
    <name evidence="2" type="ORF">PGO_001720</name>
</gene>
<evidence type="ECO:0000313" key="2">
    <source>
        <dbReference type="EMBL" id="GAW84211.1"/>
    </source>
</evidence>